<keyword evidence="3 7" id="KW-0489">Methyltransferase</keyword>
<evidence type="ECO:0000256" key="8">
    <source>
        <dbReference type="PROSITE-ProRule" id="PRU01026"/>
    </source>
</evidence>
<feature type="binding site" evidence="7 8">
    <location>
        <position position="75"/>
    </location>
    <ligand>
        <name>S-adenosyl-L-methionine</name>
        <dbReference type="ChEBI" id="CHEBI:59789"/>
    </ligand>
</feature>
<feature type="binding site" evidence="7 8">
    <location>
        <position position="29"/>
    </location>
    <ligand>
        <name>S-adenosyl-L-methionine</name>
        <dbReference type="ChEBI" id="CHEBI:59789"/>
    </ligand>
</feature>
<dbReference type="InterPro" id="IPR001737">
    <property type="entry name" value="KsgA/Erm"/>
</dbReference>
<comment type="caution">
    <text evidence="10">The sequence shown here is derived from an EMBL/GenBank/DDBJ whole genome shotgun (WGS) entry which is preliminary data.</text>
</comment>
<accession>A0A424YCF2</accession>
<dbReference type="Proteomes" id="UP000285138">
    <property type="component" value="Unassembled WGS sequence"/>
</dbReference>
<dbReference type="AlphaFoldDB" id="A0A424YCF2"/>
<evidence type="ECO:0000259" key="9">
    <source>
        <dbReference type="SMART" id="SM00650"/>
    </source>
</evidence>
<dbReference type="PROSITE" id="PS51689">
    <property type="entry name" value="SAM_RNA_A_N6_MT"/>
    <property type="match status" value="1"/>
</dbReference>
<feature type="binding site" evidence="7 8">
    <location>
        <position position="27"/>
    </location>
    <ligand>
        <name>S-adenosyl-L-methionine</name>
        <dbReference type="ChEBI" id="CHEBI:59789"/>
    </ligand>
</feature>
<dbReference type="FunFam" id="3.40.50.150:FF:000023">
    <property type="entry name" value="Ribosomal RNA small subunit methyltransferase A"/>
    <property type="match status" value="1"/>
</dbReference>
<dbReference type="GO" id="GO:0005829">
    <property type="term" value="C:cytosol"/>
    <property type="evidence" value="ECO:0007669"/>
    <property type="project" value="TreeGrafter"/>
</dbReference>
<evidence type="ECO:0000256" key="7">
    <source>
        <dbReference type="HAMAP-Rule" id="MF_00607"/>
    </source>
</evidence>
<dbReference type="SUPFAM" id="SSF53335">
    <property type="entry name" value="S-adenosyl-L-methionine-dependent methyltransferases"/>
    <property type="match status" value="1"/>
</dbReference>
<dbReference type="EMBL" id="QZAA01000195">
    <property type="protein sequence ID" value="RQD74682.1"/>
    <property type="molecule type" value="Genomic_DNA"/>
</dbReference>
<evidence type="ECO:0000313" key="10">
    <source>
        <dbReference type="EMBL" id="RQD74682.1"/>
    </source>
</evidence>
<comment type="function">
    <text evidence="7">Specifically dimethylates two adjacent adenosines (A1518 and A1519) in the loop of a conserved hairpin near the 3'-end of 16S rRNA in the 30S particle. May play a critical role in biogenesis of 30S subunits.</text>
</comment>
<feature type="binding site" evidence="7 8">
    <location>
        <position position="124"/>
    </location>
    <ligand>
        <name>S-adenosyl-L-methionine</name>
        <dbReference type="ChEBI" id="CHEBI:59789"/>
    </ligand>
</feature>
<dbReference type="InterPro" id="IPR020598">
    <property type="entry name" value="rRNA_Ade_methylase_Trfase_N"/>
</dbReference>
<dbReference type="InterPro" id="IPR020596">
    <property type="entry name" value="rRNA_Ade_Mease_Trfase_CS"/>
</dbReference>
<comment type="catalytic activity">
    <reaction evidence="7">
        <text>adenosine(1518)/adenosine(1519) in 16S rRNA + 4 S-adenosyl-L-methionine = N(6)-dimethyladenosine(1518)/N(6)-dimethyladenosine(1519) in 16S rRNA + 4 S-adenosyl-L-homocysteine + 4 H(+)</text>
        <dbReference type="Rhea" id="RHEA:19609"/>
        <dbReference type="Rhea" id="RHEA-COMP:10232"/>
        <dbReference type="Rhea" id="RHEA-COMP:10233"/>
        <dbReference type="ChEBI" id="CHEBI:15378"/>
        <dbReference type="ChEBI" id="CHEBI:57856"/>
        <dbReference type="ChEBI" id="CHEBI:59789"/>
        <dbReference type="ChEBI" id="CHEBI:74411"/>
        <dbReference type="ChEBI" id="CHEBI:74493"/>
        <dbReference type="EC" id="2.1.1.182"/>
    </reaction>
</comment>
<evidence type="ECO:0000256" key="6">
    <source>
        <dbReference type="ARBA" id="ARBA00022884"/>
    </source>
</evidence>
<dbReference type="InterPro" id="IPR023165">
    <property type="entry name" value="rRNA_Ade_diMease-like_C"/>
</dbReference>
<dbReference type="Pfam" id="PF00398">
    <property type="entry name" value="RrnaAD"/>
    <property type="match status" value="1"/>
</dbReference>
<dbReference type="PANTHER" id="PTHR11727">
    <property type="entry name" value="DIMETHYLADENOSINE TRANSFERASE"/>
    <property type="match status" value="1"/>
</dbReference>
<dbReference type="NCBIfam" id="TIGR00755">
    <property type="entry name" value="ksgA"/>
    <property type="match status" value="1"/>
</dbReference>
<organism evidence="10 11">
    <name type="scientific">Candidatus Syntrophonatronum acetioxidans</name>
    <dbReference type="NCBI Taxonomy" id="1795816"/>
    <lineage>
        <taxon>Bacteria</taxon>
        <taxon>Bacillati</taxon>
        <taxon>Bacillota</taxon>
        <taxon>Clostridia</taxon>
        <taxon>Eubacteriales</taxon>
        <taxon>Syntrophomonadaceae</taxon>
        <taxon>Candidatus Syntrophonatronum</taxon>
    </lineage>
</organism>
<keyword evidence="6 7" id="KW-0694">RNA-binding</keyword>
<dbReference type="InterPro" id="IPR011530">
    <property type="entry name" value="rRNA_adenine_dimethylase"/>
</dbReference>
<evidence type="ECO:0000256" key="4">
    <source>
        <dbReference type="ARBA" id="ARBA00022679"/>
    </source>
</evidence>
<dbReference type="GO" id="GO:0052908">
    <property type="term" value="F:16S rRNA (adenine(1518)-N(6)/adenine(1519)-N(6))-dimethyltransferase activity"/>
    <property type="evidence" value="ECO:0007669"/>
    <property type="project" value="UniProtKB-EC"/>
</dbReference>
<feature type="domain" description="Ribosomal RNA adenine methylase transferase N-terminal" evidence="9">
    <location>
        <begin position="34"/>
        <end position="209"/>
    </location>
</feature>
<reference evidence="10 11" key="1">
    <citation type="submission" date="2018-08" db="EMBL/GenBank/DDBJ databases">
        <title>The metabolism and importance of syntrophic acetate oxidation coupled to methane or sulfide production in haloalkaline environments.</title>
        <authorList>
            <person name="Timmers P.H.A."/>
            <person name="Vavourakis C.D."/>
            <person name="Sorokin D.Y."/>
            <person name="Sinninghe Damste J.S."/>
            <person name="Muyzer G."/>
            <person name="Stams A.J.M."/>
            <person name="Plugge C.M."/>
        </authorList>
    </citation>
    <scope>NUCLEOTIDE SEQUENCE [LARGE SCALE GENOMIC DNA]</scope>
    <source>
        <strain evidence="10">MSAO_Bac1</strain>
    </source>
</reference>
<sequence length="288" mass="32449">MKIVSPGNTVDIIKKYNLKLSKKYGQNFLIDENVLQKIIRAGELTGEDLVLEVGSGIGTLTQALVAESKKVVALEIDDHLIPVLKDYLKDYENLHLIHGDVLRVDLRRMLPSLGDKKKWKVISNLPYNITTPLIMKLLTDRDLFSLMVLMVQREVGERITASPGGKEYGAVTVLIEMFASAEILFKVSPRVFIPPPEVESVVVRLKVREQPLHPILEEEVFCQVVRGSFQHRRKSLLNSLEASLKMNRQRLKTLIIQAGIDPARRGETLTAGEFANLSNIIYNNSKDI</sequence>
<keyword evidence="2 7" id="KW-0698">rRNA processing</keyword>
<dbReference type="HAMAP" id="MF_00607">
    <property type="entry name" value="16SrRNA_methyltr_A"/>
    <property type="match status" value="1"/>
</dbReference>
<comment type="subcellular location">
    <subcellularLocation>
        <location evidence="7">Cytoplasm</location>
    </subcellularLocation>
</comment>
<keyword evidence="4 7" id="KW-0808">Transferase</keyword>
<feature type="binding site" evidence="7 8">
    <location>
        <position position="54"/>
    </location>
    <ligand>
        <name>S-adenosyl-L-methionine</name>
        <dbReference type="ChEBI" id="CHEBI:59789"/>
    </ligand>
</feature>
<evidence type="ECO:0000313" key="11">
    <source>
        <dbReference type="Proteomes" id="UP000285138"/>
    </source>
</evidence>
<dbReference type="CDD" id="cd02440">
    <property type="entry name" value="AdoMet_MTases"/>
    <property type="match status" value="1"/>
</dbReference>
<evidence type="ECO:0000256" key="2">
    <source>
        <dbReference type="ARBA" id="ARBA00022552"/>
    </source>
</evidence>
<evidence type="ECO:0000256" key="1">
    <source>
        <dbReference type="ARBA" id="ARBA00022490"/>
    </source>
</evidence>
<evidence type="ECO:0000256" key="5">
    <source>
        <dbReference type="ARBA" id="ARBA00022691"/>
    </source>
</evidence>
<keyword evidence="5 7" id="KW-0949">S-adenosyl-L-methionine</keyword>
<dbReference type="SMART" id="SM00650">
    <property type="entry name" value="rADc"/>
    <property type="match status" value="1"/>
</dbReference>
<feature type="binding site" evidence="7 8">
    <location>
        <position position="100"/>
    </location>
    <ligand>
        <name>S-adenosyl-L-methionine</name>
        <dbReference type="ChEBI" id="CHEBI:59789"/>
    </ligand>
</feature>
<name>A0A424YCF2_9FIRM</name>
<dbReference type="PANTHER" id="PTHR11727:SF7">
    <property type="entry name" value="DIMETHYLADENOSINE TRANSFERASE-RELATED"/>
    <property type="match status" value="1"/>
</dbReference>
<comment type="similarity">
    <text evidence="7">Belongs to the class I-like SAM-binding methyltransferase superfamily. rRNA adenine N(6)-methyltransferase family. RsmA subfamily.</text>
</comment>
<dbReference type="EC" id="2.1.1.182" evidence="7"/>
<dbReference type="Gene3D" id="1.10.8.100">
    <property type="entry name" value="Ribosomal RNA adenine dimethylase-like, domain 2"/>
    <property type="match status" value="1"/>
</dbReference>
<proteinExistence type="inferred from homology"/>
<dbReference type="GO" id="GO:0003723">
    <property type="term" value="F:RNA binding"/>
    <property type="evidence" value="ECO:0007669"/>
    <property type="project" value="UniProtKB-UniRule"/>
</dbReference>
<evidence type="ECO:0000256" key="3">
    <source>
        <dbReference type="ARBA" id="ARBA00022603"/>
    </source>
</evidence>
<keyword evidence="1 7" id="KW-0963">Cytoplasm</keyword>
<dbReference type="PROSITE" id="PS01131">
    <property type="entry name" value="RRNA_A_DIMETH"/>
    <property type="match status" value="1"/>
</dbReference>
<dbReference type="Gene3D" id="3.40.50.150">
    <property type="entry name" value="Vaccinia Virus protein VP39"/>
    <property type="match status" value="1"/>
</dbReference>
<dbReference type="InterPro" id="IPR029063">
    <property type="entry name" value="SAM-dependent_MTases_sf"/>
</dbReference>
<gene>
    <name evidence="7 10" type="primary">rsmA</name>
    <name evidence="7" type="synonym">ksgA</name>
    <name evidence="10" type="ORF">D5R97_07480</name>
</gene>
<protein>
    <recommendedName>
        <fullName evidence="7">Ribosomal RNA small subunit methyltransferase A</fullName>
        <ecNumber evidence="7">2.1.1.182</ecNumber>
    </recommendedName>
    <alternativeName>
        <fullName evidence="7">16S rRNA (adenine(1518)-N(6)/adenine(1519)-N(6))-dimethyltransferase</fullName>
    </alternativeName>
    <alternativeName>
        <fullName evidence="7">16S rRNA dimethyladenosine transferase</fullName>
    </alternativeName>
    <alternativeName>
        <fullName evidence="7">16S rRNA dimethylase</fullName>
    </alternativeName>
    <alternativeName>
        <fullName evidence="7">S-adenosylmethionine-6-N', N'-adenosyl(rRNA) dimethyltransferase</fullName>
    </alternativeName>
</protein>